<evidence type="ECO:0000256" key="3">
    <source>
        <dbReference type="ARBA" id="ARBA00022692"/>
    </source>
</evidence>
<evidence type="ECO:0000256" key="6">
    <source>
        <dbReference type="SAM" id="Phobius"/>
    </source>
</evidence>
<feature type="transmembrane region" description="Helical" evidence="6">
    <location>
        <begin position="230"/>
        <end position="248"/>
    </location>
</feature>
<feature type="transmembrane region" description="Helical" evidence="6">
    <location>
        <begin position="79"/>
        <end position="102"/>
    </location>
</feature>
<comment type="caution">
    <text evidence="7">The sequence shown here is derived from an EMBL/GenBank/DDBJ whole genome shotgun (WGS) entry which is preliminary data.</text>
</comment>
<keyword evidence="3 6" id="KW-0812">Transmembrane</keyword>
<comment type="subcellular location">
    <subcellularLocation>
        <location evidence="1">Membrane</location>
        <topology evidence="1">Multi-pass membrane protein</topology>
    </subcellularLocation>
</comment>
<dbReference type="EMBL" id="QTJU01000001">
    <property type="protein sequence ID" value="RFM30630.1"/>
    <property type="molecule type" value="Genomic_DNA"/>
</dbReference>
<keyword evidence="8" id="KW-1185">Reference proteome</keyword>
<feature type="transmembrane region" description="Helical" evidence="6">
    <location>
        <begin position="40"/>
        <end position="58"/>
    </location>
</feature>
<feature type="transmembrane region" description="Helical" evidence="6">
    <location>
        <begin position="268"/>
        <end position="287"/>
    </location>
</feature>
<accession>A0A3E1NRU1</accession>
<dbReference type="GO" id="GO:0005886">
    <property type="term" value="C:plasma membrane"/>
    <property type="evidence" value="ECO:0007669"/>
    <property type="project" value="TreeGrafter"/>
</dbReference>
<dbReference type="GO" id="GO:0009247">
    <property type="term" value="P:glycolipid biosynthetic process"/>
    <property type="evidence" value="ECO:0007669"/>
    <property type="project" value="TreeGrafter"/>
</dbReference>
<name>A0A3E1NRU1_9BACT</name>
<evidence type="ECO:0000313" key="8">
    <source>
        <dbReference type="Proteomes" id="UP000261284"/>
    </source>
</evidence>
<keyword evidence="5 6" id="KW-0472">Membrane</keyword>
<keyword evidence="2" id="KW-1003">Cell membrane</keyword>
<keyword evidence="4 6" id="KW-1133">Transmembrane helix</keyword>
<dbReference type="InterPro" id="IPR044878">
    <property type="entry name" value="UbiA_sf"/>
</dbReference>
<sequence>MPMVMLMRPHHWVKNAFLFLPLFFSGEVFNITKLLDTCWGFFAFGFVASSIYILNDYMDLEADRKHPAKCNRPLAAGTVSKPAAILLFIGCLAAGTIIALLVKPKFAFVLGLYFLMNLAYSLGLKNISILDVLILSIGFVLRVKAGGVICVIPISQWLMIMIFLLAFFMAIAKRRDDTLLKMDSGVDMRKSIKGYNLEFLNVTLGLVAAVMIVAYLLYTISPDTMHRWQTYRLYYTTIFVIAGLLRYLQITLIENNTGSPTRLLYKDTFLQITLACWIVSFYTIIYLPDFSLFK</sequence>
<feature type="transmembrane region" description="Helical" evidence="6">
    <location>
        <begin position="122"/>
        <end position="141"/>
    </location>
</feature>
<keyword evidence="7" id="KW-0808">Transferase</keyword>
<dbReference type="AlphaFoldDB" id="A0A3E1NRU1"/>
<dbReference type="InterPro" id="IPR039653">
    <property type="entry name" value="Prenyltransferase"/>
</dbReference>
<evidence type="ECO:0000256" key="5">
    <source>
        <dbReference type="ARBA" id="ARBA00023136"/>
    </source>
</evidence>
<evidence type="ECO:0000313" key="7">
    <source>
        <dbReference type="EMBL" id="RFM30630.1"/>
    </source>
</evidence>
<organism evidence="7 8">
    <name type="scientific">Deminuibacter soli</name>
    <dbReference type="NCBI Taxonomy" id="2291815"/>
    <lineage>
        <taxon>Bacteria</taxon>
        <taxon>Pseudomonadati</taxon>
        <taxon>Bacteroidota</taxon>
        <taxon>Chitinophagia</taxon>
        <taxon>Chitinophagales</taxon>
        <taxon>Chitinophagaceae</taxon>
        <taxon>Deminuibacter</taxon>
    </lineage>
</organism>
<feature type="transmembrane region" description="Helical" evidence="6">
    <location>
        <begin position="148"/>
        <end position="172"/>
    </location>
</feature>
<reference evidence="7 8" key="1">
    <citation type="submission" date="2018-08" db="EMBL/GenBank/DDBJ databases">
        <title>Chitinophagaceae sp. K23C18032701, a novel bacterium isolated from forest soil.</title>
        <authorList>
            <person name="Wang C."/>
        </authorList>
    </citation>
    <scope>NUCLEOTIDE SEQUENCE [LARGE SCALE GENOMIC DNA]</scope>
    <source>
        <strain evidence="7 8">K23C18032701</strain>
    </source>
</reference>
<dbReference type="Pfam" id="PF01040">
    <property type="entry name" value="UbiA"/>
    <property type="match status" value="1"/>
</dbReference>
<evidence type="ECO:0000256" key="2">
    <source>
        <dbReference type="ARBA" id="ARBA00022475"/>
    </source>
</evidence>
<dbReference type="Gene3D" id="1.10.357.140">
    <property type="entry name" value="UbiA prenyltransferase"/>
    <property type="match status" value="1"/>
</dbReference>
<evidence type="ECO:0000256" key="4">
    <source>
        <dbReference type="ARBA" id="ARBA00022989"/>
    </source>
</evidence>
<dbReference type="CDD" id="cd13963">
    <property type="entry name" value="PT_UbiA_2"/>
    <property type="match status" value="1"/>
</dbReference>
<feature type="transmembrane region" description="Helical" evidence="6">
    <location>
        <begin position="199"/>
        <end position="218"/>
    </location>
</feature>
<gene>
    <name evidence="7" type="ORF">DXN05_04150</name>
</gene>
<dbReference type="InterPro" id="IPR000537">
    <property type="entry name" value="UbiA_prenyltransferase"/>
</dbReference>
<dbReference type="PANTHER" id="PTHR11048">
    <property type="entry name" value="PRENYLTRANSFERASES"/>
    <property type="match status" value="1"/>
</dbReference>
<dbReference type="GO" id="GO:0016765">
    <property type="term" value="F:transferase activity, transferring alkyl or aryl (other than methyl) groups"/>
    <property type="evidence" value="ECO:0007669"/>
    <property type="project" value="InterPro"/>
</dbReference>
<dbReference type="OrthoDB" id="9803632at2"/>
<proteinExistence type="predicted"/>
<dbReference type="Proteomes" id="UP000261284">
    <property type="component" value="Unassembled WGS sequence"/>
</dbReference>
<protein>
    <submittedName>
        <fullName evidence="7">Prenyltransferase</fullName>
    </submittedName>
</protein>
<dbReference type="PANTHER" id="PTHR11048:SF5">
    <property type="entry name" value="DECAPRENYL-PHOSPHATE PHOSPHORIBOSYLTRANSFERASE"/>
    <property type="match status" value="1"/>
</dbReference>
<evidence type="ECO:0000256" key="1">
    <source>
        <dbReference type="ARBA" id="ARBA00004141"/>
    </source>
</evidence>